<dbReference type="EMBL" id="PZZL01000001">
    <property type="protein sequence ID" value="PTM62094.1"/>
    <property type="molecule type" value="Genomic_DNA"/>
</dbReference>
<gene>
    <name evidence="1" type="ORF">C8P69_101771</name>
</gene>
<proteinExistence type="predicted"/>
<evidence type="ECO:0000313" key="1">
    <source>
        <dbReference type="EMBL" id="PTM62094.1"/>
    </source>
</evidence>
<evidence type="ECO:0000313" key="2">
    <source>
        <dbReference type="Proteomes" id="UP000241808"/>
    </source>
</evidence>
<dbReference type="Proteomes" id="UP000241808">
    <property type="component" value="Unassembled WGS sequence"/>
</dbReference>
<name>A0A2T4ZJG6_9HYPH</name>
<protein>
    <submittedName>
        <fullName evidence="1">Uncharacterized protein</fullName>
    </submittedName>
</protein>
<keyword evidence="2" id="KW-1185">Reference proteome</keyword>
<comment type="caution">
    <text evidence="1">The sequence shown here is derived from an EMBL/GenBank/DDBJ whole genome shotgun (WGS) entry which is preliminary data.</text>
</comment>
<dbReference type="AlphaFoldDB" id="A0A2T4ZJG6"/>
<reference evidence="1 2" key="1">
    <citation type="submission" date="2018-04" db="EMBL/GenBank/DDBJ databases">
        <title>Genomic Encyclopedia of Archaeal and Bacterial Type Strains, Phase II (KMG-II): from individual species to whole genera.</title>
        <authorList>
            <person name="Goeker M."/>
        </authorList>
    </citation>
    <scope>NUCLEOTIDE SEQUENCE [LARGE SCALE GENOMIC DNA]</scope>
    <source>
        <strain evidence="1 2">DSM 25521</strain>
    </source>
</reference>
<accession>A0A2T4ZJG6</accession>
<sequence length="66" mass="7287">MTPSLLRVELKMSRWVLFAVAAASVLLAQFVDRGSKDLAQELHAARPPIVADDAIMTGSVRRQPQR</sequence>
<organism evidence="1 2">
    <name type="scientific">Phreatobacter oligotrophus</name>
    <dbReference type="NCBI Taxonomy" id="1122261"/>
    <lineage>
        <taxon>Bacteria</taxon>
        <taxon>Pseudomonadati</taxon>
        <taxon>Pseudomonadota</taxon>
        <taxon>Alphaproteobacteria</taxon>
        <taxon>Hyphomicrobiales</taxon>
        <taxon>Phreatobacteraceae</taxon>
        <taxon>Phreatobacter</taxon>
    </lineage>
</organism>